<comment type="caution">
    <text evidence="2">The sequence shown here is derived from an EMBL/GenBank/DDBJ whole genome shotgun (WGS) entry which is preliminary data.</text>
</comment>
<gene>
    <name evidence="2" type="ORF">G3T36_01315</name>
</gene>
<proteinExistence type="predicted"/>
<feature type="transmembrane region" description="Helical" evidence="1">
    <location>
        <begin position="12"/>
        <end position="42"/>
    </location>
</feature>
<evidence type="ECO:0000313" key="2">
    <source>
        <dbReference type="EMBL" id="NEN04501.1"/>
    </source>
</evidence>
<reference evidence="2 3" key="1">
    <citation type="journal article" date="2014" name="J. Microbiol.">
        <title>Diaminobutyricibacter tongyongensis gen. nov., sp. nov. and Homoserinibacter gongjuensis gen. nov., sp. nov. belong to the family Microbacteriaceae.</title>
        <authorList>
            <person name="Kim S.J."/>
            <person name="Ahn J.H."/>
            <person name="Weon H.Y."/>
            <person name="Hamada M."/>
            <person name="Suzuki K."/>
            <person name="Kwon S.W."/>
        </authorList>
    </citation>
    <scope>NUCLEOTIDE SEQUENCE [LARGE SCALE GENOMIC DNA]</scope>
    <source>
        <strain evidence="2 3">NBRC 108724</strain>
    </source>
</reference>
<dbReference type="Proteomes" id="UP000474967">
    <property type="component" value="Unassembled WGS sequence"/>
</dbReference>
<accession>A0A6L9XSV6</accession>
<evidence type="ECO:0000313" key="3">
    <source>
        <dbReference type="Proteomes" id="UP000474967"/>
    </source>
</evidence>
<dbReference type="EMBL" id="JAAGWY010000001">
    <property type="protein sequence ID" value="NEN04501.1"/>
    <property type="molecule type" value="Genomic_DNA"/>
</dbReference>
<keyword evidence="1" id="KW-0812">Transmembrane</keyword>
<protein>
    <submittedName>
        <fullName evidence="2">Polymer-forming cytoskeletal protein</fullName>
    </submittedName>
</protein>
<dbReference type="RefSeq" id="WP_163287617.1">
    <property type="nucleotide sequence ID" value="NZ_JAAGWY010000001.1"/>
</dbReference>
<dbReference type="AlphaFoldDB" id="A0A6L9XSV6"/>
<evidence type="ECO:0000256" key="1">
    <source>
        <dbReference type="SAM" id="Phobius"/>
    </source>
</evidence>
<organism evidence="2 3">
    <name type="scientific">Leifsonia tongyongensis</name>
    <dbReference type="NCBI Taxonomy" id="1268043"/>
    <lineage>
        <taxon>Bacteria</taxon>
        <taxon>Bacillati</taxon>
        <taxon>Actinomycetota</taxon>
        <taxon>Actinomycetes</taxon>
        <taxon>Micrococcales</taxon>
        <taxon>Microbacteriaceae</taxon>
        <taxon>Leifsonia</taxon>
    </lineage>
</organism>
<sequence>MFLKPKKTHDDGAALIVVIGLAAVIMIFVGVTGSLIVGALHFSDTTRASVQAQAAGQAGIAVVAADLTKSTCALPYTHSTTPVYSVTVSYQRTASGTTWIPGCPSTAPDVTKVKIVAVGTGTAFQPVKKTVESIFNYIPAVTPPGITTSGSAIYGYNELDGTITNLKITQQGSADKPGIEFKSGNAKCQTGGVIEGDVILGNGAYNSPSGCTINGDLWASQTVAIGNNSIITGSVHAAGTANPTVSVAGGAAVNGNIYSAGPVSIGGNVGGNIITGPTGGQSNITATVGGSVVSAGTVKVSNGGSVAGGITQNKTGITAPTAPTVPSWVDFNYVKTDWVDGNGVPFVEVKPTTCTAAAIAAALNTAAETIVNTLTSPCGGGQVNLTGTTLSLQADTVLVANSFELKNMTITSAAGLSGPQRRLWIITPDVLADGQPTCNSPESQSQIDNQVQFDKSVAVFIYTPCGLSNSGSELWGQLYTSSITFNNAFVLDFVQMGLPGVNFDNGTYTPPPPPTPGKLSTLFSTRNISG</sequence>
<keyword evidence="1" id="KW-1133">Transmembrane helix</keyword>
<name>A0A6L9XSV6_9MICO</name>
<keyword evidence="3" id="KW-1185">Reference proteome</keyword>
<keyword evidence="1" id="KW-0472">Membrane</keyword>